<evidence type="ECO:0000313" key="7">
    <source>
        <dbReference type="EMBL" id="PCI80083.1"/>
    </source>
</evidence>
<accession>A0A2A4XBW1</accession>
<dbReference type="PANTHER" id="PTHR33602:SF1">
    <property type="entry name" value="REGULATORY PROTEIN RECX FAMILY PROTEIN"/>
    <property type="match status" value="1"/>
</dbReference>
<dbReference type="Gene3D" id="1.10.10.10">
    <property type="entry name" value="Winged helix-like DNA-binding domain superfamily/Winged helix DNA-binding domain"/>
    <property type="match status" value="3"/>
</dbReference>
<comment type="caution">
    <text evidence="7">The sequence shown here is derived from an EMBL/GenBank/DDBJ whole genome shotgun (WGS) entry which is preliminary data.</text>
</comment>
<evidence type="ECO:0000256" key="5">
    <source>
        <dbReference type="HAMAP-Rule" id="MF_01114"/>
    </source>
</evidence>
<comment type="function">
    <text evidence="5">Modulates RecA activity.</text>
</comment>
<keyword evidence="4 5" id="KW-0963">Cytoplasm</keyword>
<name>A0A2A4XBW1_9GAMM</name>
<evidence type="ECO:0000313" key="8">
    <source>
        <dbReference type="Proteomes" id="UP000218767"/>
    </source>
</evidence>
<comment type="similarity">
    <text evidence="2 5">Belongs to the RecX family.</text>
</comment>
<reference evidence="8" key="1">
    <citation type="submission" date="2017-08" db="EMBL/GenBank/DDBJ databases">
        <title>A dynamic microbial community with high functional redundancy inhabits the cold, oxic subseafloor aquifer.</title>
        <authorList>
            <person name="Tully B.J."/>
            <person name="Wheat C.G."/>
            <person name="Glazer B.T."/>
            <person name="Huber J.A."/>
        </authorList>
    </citation>
    <scope>NUCLEOTIDE SEQUENCE [LARGE SCALE GENOMIC DNA]</scope>
</reference>
<dbReference type="HAMAP" id="MF_01114">
    <property type="entry name" value="RecX"/>
    <property type="match status" value="1"/>
</dbReference>
<evidence type="ECO:0000256" key="4">
    <source>
        <dbReference type="ARBA" id="ARBA00022490"/>
    </source>
</evidence>
<gene>
    <name evidence="5" type="primary">recX</name>
    <name evidence="7" type="ORF">COB20_03575</name>
</gene>
<dbReference type="InterPro" id="IPR003783">
    <property type="entry name" value="Regulatory_RecX"/>
</dbReference>
<dbReference type="Pfam" id="PF02631">
    <property type="entry name" value="RecX_HTH2"/>
    <property type="match status" value="1"/>
</dbReference>
<dbReference type="Proteomes" id="UP000218767">
    <property type="component" value="Unassembled WGS sequence"/>
</dbReference>
<protein>
    <recommendedName>
        <fullName evidence="3 5">Regulatory protein RecX</fullName>
    </recommendedName>
</protein>
<dbReference type="InterPro" id="IPR036388">
    <property type="entry name" value="WH-like_DNA-bd_sf"/>
</dbReference>
<dbReference type="GO" id="GO:0006282">
    <property type="term" value="P:regulation of DNA repair"/>
    <property type="evidence" value="ECO:0007669"/>
    <property type="project" value="UniProtKB-UniRule"/>
</dbReference>
<feature type="domain" description="RecX second three-helical" evidence="6">
    <location>
        <begin position="61"/>
        <end position="100"/>
    </location>
</feature>
<evidence type="ECO:0000259" key="6">
    <source>
        <dbReference type="Pfam" id="PF02631"/>
    </source>
</evidence>
<evidence type="ECO:0000256" key="3">
    <source>
        <dbReference type="ARBA" id="ARBA00018111"/>
    </source>
</evidence>
<evidence type="ECO:0000256" key="1">
    <source>
        <dbReference type="ARBA" id="ARBA00004496"/>
    </source>
</evidence>
<evidence type="ECO:0000256" key="2">
    <source>
        <dbReference type="ARBA" id="ARBA00009695"/>
    </source>
</evidence>
<dbReference type="InterPro" id="IPR053924">
    <property type="entry name" value="RecX_HTH_2nd"/>
</dbReference>
<proteinExistence type="inferred from homology"/>
<comment type="subcellular location">
    <subcellularLocation>
        <location evidence="1 5">Cytoplasm</location>
    </subcellularLocation>
</comment>
<dbReference type="AlphaFoldDB" id="A0A2A4XBW1"/>
<dbReference type="GO" id="GO:0005737">
    <property type="term" value="C:cytoplasm"/>
    <property type="evidence" value="ECO:0007669"/>
    <property type="project" value="UniProtKB-SubCell"/>
</dbReference>
<organism evidence="7 8">
    <name type="scientific">SAR86 cluster bacterium</name>
    <dbReference type="NCBI Taxonomy" id="2030880"/>
    <lineage>
        <taxon>Bacteria</taxon>
        <taxon>Pseudomonadati</taxon>
        <taxon>Pseudomonadota</taxon>
        <taxon>Gammaproteobacteria</taxon>
        <taxon>SAR86 cluster</taxon>
    </lineage>
</organism>
<dbReference type="EMBL" id="NVUL01000012">
    <property type="protein sequence ID" value="PCI80083.1"/>
    <property type="molecule type" value="Genomic_DNA"/>
</dbReference>
<dbReference type="PANTHER" id="PTHR33602">
    <property type="entry name" value="REGULATORY PROTEIN RECX FAMILY PROTEIN"/>
    <property type="match status" value="1"/>
</dbReference>
<sequence>MSETASCNDVPVLRRAAMDYLARREHSLFELMQKLSKKFPETDGELLLKVLETLKSENLQSDERFTESYVRYRKSRGFAYLHIKADLGGRRVSDSLIAKHLLVDDEDWQLKAEQLVVKKLRHQESPSFGSKLHRKLARFLESRGFASIEIRKALEKHLRHL</sequence>